<dbReference type="AlphaFoldDB" id="A0A0F9DX94"/>
<evidence type="ECO:0008006" key="2">
    <source>
        <dbReference type="Google" id="ProtNLM"/>
    </source>
</evidence>
<gene>
    <name evidence="1" type="ORF">LCGC14_2436850</name>
</gene>
<accession>A0A0F9DX94</accession>
<proteinExistence type="predicted"/>
<comment type="caution">
    <text evidence="1">The sequence shown here is derived from an EMBL/GenBank/DDBJ whole genome shotgun (WGS) entry which is preliminary data.</text>
</comment>
<organism evidence="1">
    <name type="scientific">marine sediment metagenome</name>
    <dbReference type="NCBI Taxonomy" id="412755"/>
    <lineage>
        <taxon>unclassified sequences</taxon>
        <taxon>metagenomes</taxon>
        <taxon>ecological metagenomes</taxon>
    </lineage>
</organism>
<dbReference type="EMBL" id="LAZR01037405">
    <property type="protein sequence ID" value="KKL22301.1"/>
    <property type="molecule type" value="Genomic_DNA"/>
</dbReference>
<dbReference type="SUPFAM" id="SSF56563">
    <property type="entry name" value="Major capsid protein gp5"/>
    <property type="match status" value="1"/>
</dbReference>
<name>A0A0F9DX94_9ZZZZ</name>
<sequence>SKGVIAEFEEALILKALISSKPTKAREFKFWQKTTGYLTLTAPAKISNIAPGARPFVAETSWTPVTKFTIKYMLDSPMINMEDESDAEVAVFRDNAKDVAEAIANDVDGDIWDVISENQSASNINSVTTQAAWDAASGQDPFLDIMASKTVIRQQTKRSIRNGVLLMNAKAEQDLLVWLVSTKGSSVPNFASEKVGTGTIDKFAGLQVVVSENITATFAMVGDLKQAATYRTFKPMETWIITEHGIGRKIRVSTNGVAVLIKPKFLTLIDGLT</sequence>
<feature type="non-terminal residue" evidence="1">
    <location>
        <position position="1"/>
    </location>
</feature>
<reference evidence="1" key="1">
    <citation type="journal article" date="2015" name="Nature">
        <title>Complex archaea that bridge the gap between prokaryotes and eukaryotes.</title>
        <authorList>
            <person name="Spang A."/>
            <person name="Saw J.H."/>
            <person name="Jorgensen S.L."/>
            <person name="Zaremba-Niedzwiedzka K."/>
            <person name="Martijn J."/>
            <person name="Lind A.E."/>
            <person name="van Eijk R."/>
            <person name="Schleper C."/>
            <person name="Guy L."/>
            <person name="Ettema T.J."/>
        </authorList>
    </citation>
    <scope>NUCLEOTIDE SEQUENCE</scope>
</reference>
<protein>
    <recommendedName>
        <fullName evidence="2">Phage major capsid protein</fullName>
    </recommendedName>
</protein>
<evidence type="ECO:0000313" key="1">
    <source>
        <dbReference type="EMBL" id="KKL22301.1"/>
    </source>
</evidence>